<proteinExistence type="inferred from homology"/>
<dbReference type="GO" id="GO:0005829">
    <property type="term" value="C:cytosol"/>
    <property type="evidence" value="ECO:0007669"/>
    <property type="project" value="TreeGrafter"/>
</dbReference>
<reference evidence="8 9" key="1">
    <citation type="journal article" date="2014" name="Antonie Van Leeuwenhoek">
        <title>Fictibacillus enclensis sp. nov., isolated from marine sediment.</title>
        <authorList>
            <person name="Dastager S.G."/>
            <person name="Mawlankar R."/>
            <person name="Srinivasan K."/>
            <person name="Tang S.K."/>
            <person name="Lee J.C."/>
            <person name="Ramana V.V."/>
            <person name="Shouche Y.S."/>
        </authorList>
    </citation>
    <scope>NUCLEOTIDE SEQUENCE [LARGE SCALE GENOMIC DNA]</scope>
    <source>
        <strain evidence="8 9">NIO-1003</strain>
    </source>
</reference>
<dbReference type="HAMAP" id="MF_00073">
    <property type="entry name" value="NusB"/>
    <property type="match status" value="1"/>
</dbReference>
<dbReference type="Proteomes" id="UP000054099">
    <property type="component" value="Unassembled WGS sequence"/>
</dbReference>
<dbReference type="GO" id="GO:0006353">
    <property type="term" value="P:DNA-templated transcription termination"/>
    <property type="evidence" value="ECO:0007669"/>
    <property type="project" value="UniProtKB-UniRule"/>
</dbReference>
<protein>
    <recommendedName>
        <fullName evidence="6">Transcription antitermination protein NusB</fullName>
    </recommendedName>
    <alternativeName>
        <fullName evidence="6">Antitermination factor NusB</fullName>
    </alternativeName>
</protein>
<evidence type="ECO:0000259" key="7">
    <source>
        <dbReference type="Pfam" id="PF01029"/>
    </source>
</evidence>
<sequence>MKRRLAREKAFQSLFQIEVSDIEPEAAIKHVLEEGEREDEFLHHLVFGTMEHKKEIDELISSHLENWSFSRLANVEKAVLRLAVYEMQFLDDIPVNVSMNEAIELAKVFGGEESGRFVNGVLVKVVQHFSK</sequence>
<dbReference type="NCBIfam" id="TIGR01951">
    <property type="entry name" value="nusB"/>
    <property type="match status" value="1"/>
</dbReference>
<comment type="caution">
    <text evidence="8">The sequence shown here is derived from an EMBL/GenBank/DDBJ whole genome shotgun (WGS) entry which is preliminary data.</text>
</comment>
<evidence type="ECO:0000313" key="8">
    <source>
        <dbReference type="EMBL" id="KSU85707.1"/>
    </source>
</evidence>
<dbReference type="PANTHER" id="PTHR11078">
    <property type="entry name" value="N UTILIZATION SUBSTANCE PROTEIN B-RELATED"/>
    <property type="match status" value="1"/>
</dbReference>
<name>A0A0V8JFA6_9BACL</name>
<keyword evidence="4 6" id="KW-0805">Transcription regulation</keyword>
<dbReference type="OrthoDB" id="9811381at2"/>
<evidence type="ECO:0000256" key="3">
    <source>
        <dbReference type="ARBA" id="ARBA00022884"/>
    </source>
</evidence>
<comment type="similarity">
    <text evidence="1 6">Belongs to the NusB family.</text>
</comment>
<evidence type="ECO:0000256" key="5">
    <source>
        <dbReference type="ARBA" id="ARBA00023163"/>
    </source>
</evidence>
<keyword evidence="9" id="KW-1185">Reference proteome</keyword>
<feature type="domain" description="NusB/RsmB/TIM44" evidence="7">
    <location>
        <begin position="6"/>
        <end position="126"/>
    </location>
</feature>
<evidence type="ECO:0000256" key="1">
    <source>
        <dbReference type="ARBA" id="ARBA00005952"/>
    </source>
</evidence>
<gene>
    <name evidence="6" type="primary">nusB</name>
    <name evidence="8" type="ORF">AS030_09475</name>
</gene>
<dbReference type="InterPro" id="IPR011605">
    <property type="entry name" value="NusB_fam"/>
</dbReference>
<evidence type="ECO:0000313" key="9">
    <source>
        <dbReference type="Proteomes" id="UP000054099"/>
    </source>
</evidence>
<dbReference type="InterPro" id="IPR006027">
    <property type="entry name" value="NusB_RsmB_TIM44"/>
</dbReference>
<dbReference type="SUPFAM" id="SSF48013">
    <property type="entry name" value="NusB-like"/>
    <property type="match status" value="1"/>
</dbReference>
<dbReference type="Gene3D" id="1.10.940.10">
    <property type="entry name" value="NusB-like"/>
    <property type="match status" value="1"/>
</dbReference>
<keyword evidence="3 6" id="KW-0694">RNA-binding</keyword>
<dbReference type="CDD" id="cd00619">
    <property type="entry name" value="Terminator_NusB"/>
    <property type="match status" value="1"/>
</dbReference>
<evidence type="ECO:0000256" key="2">
    <source>
        <dbReference type="ARBA" id="ARBA00022814"/>
    </source>
</evidence>
<dbReference type="GO" id="GO:0003723">
    <property type="term" value="F:RNA binding"/>
    <property type="evidence" value="ECO:0007669"/>
    <property type="project" value="UniProtKB-UniRule"/>
</dbReference>
<dbReference type="RefSeq" id="WP_061970946.1">
    <property type="nucleotide sequence ID" value="NZ_CP126109.1"/>
</dbReference>
<dbReference type="PANTHER" id="PTHR11078:SF3">
    <property type="entry name" value="ANTITERMINATION NUSB DOMAIN-CONTAINING PROTEIN"/>
    <property type="match status" value="1"/>
</dbReference>
<dbReference type="GO" id="GO:0031564">
    <property type="term" value="P:transcription antitermination"/>
    <property type="evidence" value="ECO:0007669"/>
    <property type="project" value="UniProtKB-KW"/>
</dbReference>
<comment type="function">
    <text evidence="6">Involved in transcription antitermination. Required for transcription of ribosomal RNA (rRNA) genes. Binds specifically to the boxA antiterminator sequence of the ribosomal RNA (rrn) operons.</text>
</comment>
<evidence type="ECO:0000256" key="4">
    <source>
        <dbReference type="ARBA" id="ARBA00023015"/>
    </source>
</evidence>
<dbReference type="Pfam" id="PF01029">
    <property type="entry name" value="NusB"/>
    <property type="match status" value="1"/>
</dbReference>
<accession>A0A0V8JFA6</accession>
<keyword evidence="5 6" id="KW-0804">Transcription</keyword>
<dbReference type="AlphaFoldDB" id="A0A0V8JFA6"/>
<dbReference type="EMBL" id="LNQN01000001">
    <property type="protein sequence ID" value="KSU85707.1"/>
    <property type="molecule type" value="Genomic_DNA"/>
</dbReference>
<evidence type="ECO:0000256" key="6">
    <source>
        <dbReference type="HAMAP-Rule" id="MF_00073"/>
    </source>
</evidence>
<dbReference type="InterPro" id="IPR035926">
    <property type="entry name" value="NusB-like_sf"/>
</dbReference>
<keyword evidence="2 6" id="KW-0889">Transcription antitermination</keyword>
<organism evidence="8 9">
    <name type="scientific">Fictibacillus enclensis</name>
    <dbReference type="NCBI Taxonomy" id="1017270"/>
    <lineage>
        <taxon>Bacteria</taxon>
        <taxon>Bacillati</taxon>
        <taxon>Bacillota</taxon>
        <taxon>Bacilli</taxon>
        <taxon>Bacillales</taxon>
        <taxon>Fictibacillaceae</taxon>
        <taxon>Fictibacillus</taxon>
    </lineage>
</organism>